<dbReference type="InterPro" id="IPR001245">
    <property type="entry name" value="Ser-Thr/Tyr_kinase_cat_dom"/>
</dbReference>
<evidence type="ECO:0000256" key="3">
    <source>
        <dbReference type="ARBA" id="ARBA00022679"/>
    </source>
</evidence>
<dbReference type="PANTHER" id="PTHR27006">
    <property type="entry name" value="PROMASTIGOTE SURFACE ANTIGEN PROTEIN PSA"/>
    <property type="match status" value="1"/>
</dbReference>
<evidence type="ECO:0000256" key="5">
    <source>
        <dbReference type="ARBA" id="ARBA00022729"/>
    </source>
</evidence>
<evidence type="ECO:0000313" key="14">
    <source>
        <dbReference type="EMBL" id="GJN32579.1"/>
    </source>
</evidence>
<evidence type="ECO:0000256" key="8">
    <source>
        <dbReference type="ARBA" id="ARBA00022777"/>
    </source>
</evidence>
<dbReference type="InterPro" id="IPR000719">
    <property type="entry name" value="Prot_kinase_dom"/>
</dbReference>
<dbReference type="InterPro" id="IPR011009">
    <property type="entry name" value="Kinase-like_dom_sf"/>
</dbReference>
<keyword evidence="8" id="KW-0418">Kinase</keyword>
<keyword evidence="15" id="KW-1185">Reference proteome</keyword>
<dbReference type="Gene3D" id="1.10.510.10">
    <property type="entry name" value="Transferase(Phosphotransferase) domain 1"/>
    <property type="match status" value="1"/>
</dbReference>
<evidence type="ECO:0000256" key="7">
    <source>
        <dbReference type="ARBA" id="ARBA00022741"/>
    </source>
</evidence>
<reference evidence="14" key="2">
    <citation type="submission" date="2021-12" db="EMBL/GenBank/DDBJ databases">
        <title>Resequencing data analysis of finger millet.</title>
        <authorList>
            <person name="Hatakeyama M."/>
            <person name="Aluri S."/>
            <person name="Balachadran M.T."/>
            <person name="Sivarajan S.R."/>
            <person name="Poveda L."/>
            <person name="Shimizu-Inatsugi R."/>
            <person name="Schlapbach R."/>
            <person name="Sreeman S.M."/>
            <person name="Shimizu K.K."/>
        </authorList>
    </citation>
    <scope>NUCLEOTIDE SEQUENCE</scope>
</reference>
<evidence type="ECO:0000256" key="9">
    <source>
        <dbReference type="ARBA" id="ARBA00022840"/>
    </source>
</evidence>
<keyword evidence="11" id="KW-0472">Membrane</keyword>
<dbReference type="GO" id="GO:0006950">
    <property type="term" value="P:response to stress"/>
    <property type="evidence" value="ECO:0007669"/>
    <property type="project" value="UniProtKB-ARBA"/>
</dbReference>
<evidence type="ECO:0000256" key="12">
    <source>
        <dbReference type="ARBA" id="ARBA00023180"/>
    </source>
</evidence>
<keyword evidence="3" id="KW-0808">Transferase</keyword>
<keyword evidence="12" id="KW-0325">Glycoprotein</keyword>
<organism evidence="14 15">
    <name type="scientific">Eleusine coracana subsp. coracana</name>
    <dbReference type="NCBI Taxonomy" id="191504"/>
    <lineage>
        <taxon>Eukaryota</taxon>
        <taxon>Viridiplantae</taxon>
        <taxon>Streptophyta</taxon>
        <taxon>Embryophyta</taxon>
        <taxon>Tracheophyta</taxon>
        <taxon>Spermatophyta</taxon>
        <taxon>Magnoliopsida</taxon>
        <taxon>Liliopsida</taxon>
        <taxon>Poales</taxon>
        <taxon>Poaceae</taxon>
        <taxon>PACMAD clade</taxon>
        <taxon>Chloridoideae</taxon>
        <taxon>Cynodonteae</taxon>
        <taxon>Eleusininae</taxon>
        <taxon>Eleusine</taxon>
    </lineage>
</organism>
<evidence type="ECO:0000259" key="13">
    <source>
        <dbReference type="PROSITE" id="PS50011"/>
    </source>
</evidence>
<protein>
    <recommendedName>
        <fullName evidence="13">Protein kinase domain-containing protein</fullName>
    </recommendedName>
</protein>
<comment type="subcellular location">
    <subcellularLocation>
        <location evidence="1">Membrane</location>
        <topology evidence="1">Single-pass membrane protein</topology>
    </subcellularLocation>
</comment>
<comment type="caution">
    <text evidence="14">The sequence shown here is derived from an EMBL/GenBank/DDBJ whole genome shotgun (WGS) entry which is preliminary data.</text>
</comment>
<evidence type="ECO:0000256" key="11">
    <source>
        <dbReference type="ARBA" id="ARBA00023136"/>
    </source>
</evidence>
<evidence type="ECO:0000256" key="1">
    <source>
        <dbReference type="ARBA" id="ARBA00004167"/>
    </source>
</evidence>
<dbReference type="Proteomes" id="UP001054889">
    <property type="component" value="Unassembled WGS sequence"/>
</dbReference>
<dbReference type="PROSITE" id="PS50011">
    <property type="entry name" value="PROTEIN_KINASE_DOM"/>
    <property type="match status" value="1"/>
</dbReference>
<dbReference type="GO" id="GO:0005524">
    <property type="term" value="F:ATP binding"/>
    <property type="evidence" value="ECO:0007669"/>
    <property type="project" value="UniProtKB-KW"/>
</dbReference>
<evidence type="ECO:0000256" key="4">
    <source>
        <dbReference type="ARBA" id="ARBA00022692"/>
    </source>
</evidence>
<keyword evidence="9" id="KW-0067">ATP-binding</keyword>
<accession>A0AAV5FA98</accession>
<keyword evidence="10" id="KW-1133">Transmembrane helix</keyword>
<name>A0AAV5FA98_ELECO</name>
<dbReference type="InterPro" id="IPR008271">
    <property type="entry name" value="Ser/Thr_kinase_AS"/>
</dbReference>
<evidence type="ECO:0000256" key="10">
    <source>
        <dbReference type="ARBA" id="ARBA00022989"/>
    </source>
</evidence>
<evidence type="ECO:0000256" key="2">
    <source>
        <dbReference type="ARBA" id="ARBA00022527"/>
    </source>
</evidence>
<dbReference type="AlphaFoldDB" id="A0AAV5FA98"/>
<dbReference type="GO" id="GO:0016020">
    <property type="term" value="C:membrane"/>
    <property type="evidence" value="ECO:0007669"/>
    <property type="project" value="UniProtKB-SubCell"/>
</dbReference>
<keyword evidence="2" id="KW-0723">Serine/threonine-protein kinase</keyword>
<keyword evidence="6" id="KW-0677">Repeat</keyword>
<evidence type="ECO:0000256" key="6">
    <source>
        <dbReference type="ARBA" id="ARBA00022737"/>
    </source>
</evidence>
<proteinExistence type="predicted"/>
<reference evidence="14" key="1">
    <citation type="journal article" date="2018" name="DNA Res.">
        <title>Multiple hybrid de novo genome assembly of finger millet, an orphan allotetraploid crop.</title>
        <authorList>
            <person name="Hatakeyama M."/>
            <person name="Aluri S."/>
            <person name="Balachadran M.T."/>
            <person name="Sivarajan S.R."/>
            <person name="Patrignani A."/>
            <person name="Gruter S."/>
            <person name="Poveda L."/>
            <person name="Shimizu-Inatsugi R."/>
            <person name="Baeten J."/>
            <person name="Francoijs K.J."/>
            <person name="Nataraja K.N."/>
            <person name="Reddy Y.A.N."/>
            <person name="Phadnis S."/>
            <person name="Ravikumar R.L."/>
            <person name="Schlapbach R."/>
            <person name="Sreeman S.M."/>
            <person name="Shimizu K.K."/>
        </authorList>
    </citation>
    <scope>NUCLEOTIDE SEQUENCE</scope>
</reference>
<keyword evidence="5" id="KW-0732">Signal</keyword>
<dbReference type="SMART" id="SM00220">
    <property type="entry name" value="S_TKc"/>
    <property type="match status" value="1"/>
</dbReference>
<keyword evidence="4" id="KW-0812">Transmembrane</keyword>
<dbReference type="SUPFAM" id="SSF56112">
    <property type="entry name" value="Protein kinase-like (PK-like)"/>
    <property type="match status" value="1"/>
</dbReference>
<feature type="domain" description="Protein kinase" evidence="13">
    <location>
        <begin position="1"/>
        <end position="196"/>
    </location>
</feature>
<evidence type="ECO:0000313" key="15">
    <source>
        <dbReference type="Proteomes" id="UP001054889"/>
    </source>
</evidence>
<dbReference type="EMBL" id="BQKI01000084">
    <property type="protein sequence ID" value="GJN32579.1"/>
    <property type="molecule type" value="Genomic_DNA"/>
</dbReference>
<dbReference type="FunFam" id="1.10.510.10:FF:000129">
    <property type="entry name" value="cysteine-rich receptor-like protein kinase 10"/>
    <property type="match status" value="1"/>
</dbReference>
<keyword evidence="7" id="KW-0547">Nucleotide-binding</keyword>
<dbReference type="Pfam" id="PF07714">
    <property type="entry name" value="PK_Tyr_Ser-Thr"/>
    <property type="match status" value="1"/>
</dbReference>
<sequence>MPNRSIDTILFDTEKRKQLDWVKRLKIINGTSRGLQYLHEDSQLKIIHRDLKASNVLLDSDYTPKISDFGLARLFGGDQTQEVTNRVVGTYGYMAPEYAMRGHYSIKSDVFSFGILILEILTGRRSSGSFNIEQSVDLLSLVWEHWITGTVVEIIDQSLRGSAPTQEMLKCVHIGLLCVQDNPIYRPTMSTVNVMLSTSTVTLSAPSKPVFFIPESRTYATSIGKSQAMSPNEVSITELEPR</sequence>
<dbReference type="PROSITE" id="PS00108">
    <property type="entry name" value="PROTEIN_KINASE_ST"/>
    <property type="match status" value="1"/>
</dbReference>
<dbReference type="GO" id="GO:0004674">
    <property type="term" value="F:protein serine/threonine kinase activity"/>
    <property type="evidence" value="ECO:0007669"/>
    <property type="project" value="UniProtKB-KW"/>
</dbReference>
<dbReference type="PANTHER" id="PTHR27006:SF618">
    <property type="entry name" value="CYSTEINE-RICH RECEPTOR-LIKE PROTEIN KINASE 10"/>
    <property type="match status" value="1"/>
</dbReference>
<gene>
    <name evidence="14" type="primary">gb21093</name>
    <name evidence="14" type="ORF">PR202_gb21093</name>
</gene>